<organism evidence="1 2">
    <name type="scientific">Coregonus suidteri</name>
    <dbReference type="NCBI Taxonomy" id="861788"/>
    <lineage>
        <taxon>Eukaryota</taxon>
        <taxon>Metazoa</taxon>
        <taxon>Chordata</taxon>
        <taxon>Craniata</taxon>
        <taxon>Vertebrata</taxon>
        <taxon>Euteleostomi</taxon>
        <taxon>Actinopterygii</taxon>
        <taxon>Neopterygii</taxon>
        <taxon>Teleostei</taxon>
        <taxon>Protacanthopterygii</taxon>
        <taxon>Salmoniformes</taxon>
        <taxon>Salmonidae</taxon>
        <taxon>Coregoninae</taxon>
        <taxon>Coregonus</taxon>
    </lineage>
</organism>
<evidence type="ECO:0000313" key="1">
    <source>
        <dbReference type="EMBL" id="KAK6326355.1"/>
    </source>
</evidence>
<dbReference type="Proteomes" id="UP001356427">
    <property type="component" value="Unassembled WGS sequence"/>
</dbReference>
<keyword evidence="2" id="KW-1185">Reference proteome</keyword>
<gene>
    <name evidence="1" type="ORF">J4Q44_G00020000</name>
</gene>
<dbReference type="EMBL" id="JAGTTL010000002">
    <property type="protein sequence ID" value="KAK6326355.1"/>
    <property type="molecule type" value="Genomic_DNA"/>
</dbReference>
<evidence type="ECO:0000313" key="2">
    <source>
        <dbReference type="Proteomes" id="UP001356427"/>
    </source>
</evidence>
<sequence>MVFTSSSIEDSRTQSFHFGFSVAAAPVVEKQISYTCEEGTNTLEAPFGAVNPQCDQSWTTGEKPIAYYENGKGECSFSCKEVFSGKVILSECPDVTLTIGCTTKNGVYEETKLHFSVISRPAVSRTTANTGNNPFSHDGLGAFLMLSVCMIIPFVL</sequence>
<dbReference type="AlphaFoldDB" id="A0AAN8M7G0"/>
<protein>
    <submittedName>
        <fullName evidence="1">Uncharacterized protein</fullName>
    </submittedName>
</protein>
<accession>A0AAN8M7G0</accession>
<name>A0AAN8M7G0_9TELE</name>
<reference evidence="1 2" key="1">
    <citation type="submission" date="2021-04" db="EMBL/GenBank/DDBJ databases">
        <authorList>
            <person name="De Guttry C."/>
            <person name="Zahm M."/>
            <person name="Klopp C."/>
            <person name="Cabau C."/>
            <person name="Louis A."/>
            <person name="Berthelot C."/>
            <person name="Parey E."/>
            <person name="Roest Crollius H."/>
            <person name="Montfort J."/>
            <person name="Robinson-Rechavi M."/>
            <person name="Bucao C."/>
            <person name="Bouchez O."/>
            <person name="Gislard M."/>
            <person name="Lluch J."/>
            <person name="Milhes M."/>
            <person name="Lampietro C."/>
            <person name="Lopez Roques C."/>
            <person name="Donnadieu C."/>
            <person name="Braasch I."/>
            <person name="Desvignes T."/>
            <person name="Postlethwait J."/>
            <person name="Bobe J."/>
            <person name="Wedekind C."/>
            <person name="Guiguen Y."/>
        </authorList>
    </citation>
    <scope>NUCLEOTIDE SEQUENCE [LARGE SCALE GENOMIC DNA]</scope>
    <source>
        <strain evidence="1">Cs_M1</strain>
        <tissue evidence="1">Blood</tissue>
    </source>
</reference>
<proteinExistence type="predicted"/>
<comment type="caution">
    <text evidence="1">The sequence shown here is derived from an EMBL/GenBank/DDBJ whole genome shotgun (WGS) entry which is preliminary data.</text>
</comment>